<protein>
    <submittedName>
        <fullName evidence="2">Uncharacterized protein</fullName>
    </submittedName>
</protein>
<feature type="compositionally biased region" description="Basic residues" evidence="1">
    <location>
        <begin position="1"/>
        <end position="15"/>
    </location>
</feature>
<keyword evidence="3" id="KW-1185">Reference proteome</keyword>
<dbReference type="RefSeq" id="WP_092408782.1">
    <property type="nucleotide sequence ID" value="NZ_FOVF01000020.1"/>
</dbReference>
<feature type="compositionally biased region" description="Basic and acidic residues" evidence="1">
    <location>
        <begin position="24"/>
        <end position="46"/>
    </location>
</feature>
<evidence type="ECO:0000256" key="1">
    <source>
        <dbReference type="SAM" id="MobiDB-lite"/>
    </source>
</evidence>
<dbReference type="EMBL" id="FOVF01000020">
    <property type="protein sequence ID" value="SFN41831.1"/>
    <property type="molecule type" value="Genomic_DNA"/>
</dbReference>
<dbReference type="STRING" id="578942.SAMN05216289_12033"/>
<feature type="region of interest" description="Disordered" evidence="1">
    <location>
        <begin position="1"/>
        <end position="58"/>
    </location>
</feature>
<proteinExistence type="predicted"/>
<reference evidence="2 3" key="1">
    <citation type="submission" date="2016-10" db="EMBL/GenBank/DDBJ databases">
        <authorList>
            <person name="de Groot N.N."/>
        </authorList>
    </citation>
    <scope>NUCLEOTIDE SEQUENCE [LARGE SCALE GENOMIC DNA]</scope>
    <source>
        <strain evidence="2 3">CGMCC 1.7659</strain>
    </source>
</reference>
<dbReference type="OrthoDB" id="9182647at2"/>
<gene>
    <name evidence="2" type="ORF">SAMN05216289_12033</name>
</gene>
<evidence type="ECO:0000313" key="3">
    <source>
        <dbReference type="Proteomes" id="UP000198575"/>
    </source>
</evidence>
<accession>A0A1I4YUY6</accession>
<dbReference type="AlphaFoldDB" id="A0A1I4YUY6"/>
<evidence type="ECO:0000313" key="2">
    <source>
        <dbReference type="EMBL" id="SFN41831.1"/>
    </source>
</evidence>
<dbReference type="Proteomes" id="UP000198575">
    <property type="component" value="Unassembled WGS sequence"/>
</dbReference>
<name>A0A1I4YUY6_9GAMM</name>
<organism evidence="2 3">
    <name type="scientific">Dokdonella immobilis</name>
    <dbReference type="NCBI Taxonomy" id="578942"/>
    <lineage>
        <taxon>Bacteria</taxon>
        <taxon>Pseudomonadati</taxon>
        <taxon>Pseudomonadota</taxon>
        <taxon>Gammaproteobacteria</taxon>
        <taxon>Lysobacterales</taxon>
        <taxon>Rhodanobacteraceae</taxon>
        <taxon>Dokdonella</taxon>
    </lineage>
</organism>
<sequence>MSKPVARKSAVRRSARPSASAKVTKSDARAKATARPERKTKPEKKLAPAASNEHGKHRIKLVRDSFTMPRDEFERIARLKVRAIDLKRPAKKSELLRAGLQVLERLDDATLLATLNALQPIKTGRPKKRH</sequence>